<dbReference type="Proteomes" id="UP001248581">
    <property type="component" value="Chromosome"/>
</dbReference>
<feature type="domain" description="TniQ" evidence="1">
    <location>
        <begin position="7"/>
        <end position="119"/>
    </location>
</feature>
<reference evidence="3" key="1">
    <citation type="submission" date="2023-09" db="EMBL/GenBank/DDBJ databases">
        <authorList>
            <person name="Li S."/>
            <person name="Li X."/>
            <person name="Zhang C."/>
            <person name="Zhao Z."/>
        </authorList>
    </citation>
    <scope>NUCLEOTIDE SEQUENCE [LARGE SCALE GENOMIC DNA]</scope>
    <source>
        <strain evidence="3">SQ345</strain>
    </source>
</reference>
<sequence length="464" mass="52976">MTLSVKPYSKKDESLISYLLRLIVRNGFREPGEYFNRSFINAVSKGRLSKDVVKIQASNFEHFSHFTQFEYDAISHPIFKRNHIYTPRICPSCAREEGILKKDWQKATTTHCPTHNTLLIDTCSHCEQALKWGTELLTGNCTNTGCNKFLFHHNPNKALFALNESQILDCFTAAYFLENIGCTNVTPLLTSRFDSHTASFLSGYYFLTQKPKVSDWYLGLNTLHIENSDVPDELKNVSASILIKSLKSEWPLANFIHSISKESKQGKHLPARATQSKEPLVFNLKQALTLLNFQKEDVRKLINVGLLNMTNDVLNQQSKMNFHLLIDFLRSSSSPIKKAVTYYELEQMGILYLVNFCDLLVGCYEGKIPFQYNPKASLKSSVFFEPGSVQAFALNYIKSIKNELTSVTNIMDMTGMSVDDISLAIKKKIISKPQLLRNSRHLKNRDLVRLIKMKNSTQLELNIF</sequence>
<dbReference type="RefSeq" id="WP_348387185.1">
    <property type="nucleotide sequence ID" value="NZ_CP134146.1"/>
</dbReference>
<dbReference type="Pfam" id="PF06527">
    <property type="entry name" value="TniQ"/>
    <property type="match status" value="1"/>
</dbReference>
<organism evidence="2 3">
    <name type="scientific">Thalassotalea nanhaiensis</name>
    <dbReference type="NCBI Taxonomy" id="3065648"/>
    <lineage>
        <taxon>Bacteria</taxon>
        <taxon>Pseudomonadati</taxon>
        <taxon>Pseudomonadota</taxon>
        <taxon>Gammaproteobacteria</taxon>
        <taxon>Alteromonadales</taxon>
        <taxon>Colwelliaceae</taxon>
        <taxon>Thalassotalea</taxon>
    </lineage>
</organism>
<protein>
    <submittedName>
        <fullName evidence="2">TniQ family protein</fullName>
    </submittedName>
</protein>
<evidence type="ECO:0000313" key="3">
    <source>
        <dbReference type="Proteomes" id="UP001248581"/>
    </source>
</evidence>
<dbReference type="InterPro" id="IPR009492">
    <property type="entry name" value="TniQ"/>
</dbReference>
<dbReference type="EMBL" id="CP134146">
    <property type="protein sequence ID" value="WNC68027.1"/>
    <property type="molecule type" value="Genomic_DNA"/>
</dbReference>
<gene>
    <name evidence="2" type="ORF">RI845_16065</name>
</gene>
<accession>A0ABY9TGY4</accession>
<proteinExistence type="predicted"/>
<keyword evidence="3" id="KW-1185">Reference proteome</keyword>
<evidence type="ECO:0000313" key="2">
    <source>
        <dbReference type="EMBL" id="WNC68027.1"/>
    </source>
</evidence>
<name>A0ABY9TGY4_9GAMM</name>
<evidence type="ECO:0000259" key="1">
    <source>
        <dbReference type="Pfam" id="PF06527"/>
    </source>
</evidence>